<feature type="transmembrane region" description="Helical" evidence="6">
    <location>
        <begin position="179"/>
        <end position="200"/>
    </location>
</feature>
<evidence type="ECO:0000256" key="4">
    <source>
        <dbReference type="ARBA" id="ARBA00022989"/>
    </source>
</evidence>
<feature type="transmembrane region" description="Helical" evidence="6">
    <location>
        <begin position="339"/>
        <end position="359"/>
    </location>
</feature>
<keyword evidence="4 6" id="KW-1133">Transmembrane helix</keyword>
<keyword evidence="5 6" id="KW-0472">Membrane</keyword>
<keyword evidence="2" id="KW-1003">Cell membrane</keyword>
<feature type="transmembrane region" description="Helical" evidence="6">
    <location>
        <begin position="121"/>
        <end position="141"/>
    </location>
</feature>
<dbReference type="CDD" id="cd13128">
    <property type="entry name" value="MATE_Wzx_like"/>
    <property type="match status" value="1"/>
</dbReference>
<evidence type="ECO:0000313" key="8">
    <source>
        <dbReference type="Proteomes" id="UP001495910"/>
    </source>
</evidence>
<dbReference type="PANTHER" id="PTHR30250:SF26">
    <property type="entry name" value="PSMA PROTEIN"/>
    <property type="match status" value="1"/>
</dbReference>
<dbReference type="Proteomes" id="UP001495910">
    <property type="component" value="Unassembled WGS sequence"/>
</dbReference>
<evidence type="ECO:0000256" key="1">
    <source>
        <dbReference type="ARBA" id="ARBA00004651"/>
    </source>
</evidence>
<evidence type="ECO:0000256" key="2">
    <source>
        <dbReference type="ARBA" id="ARBA00022475"/>
    </source>
</evidence>
<name>A0ABU9PZQ2_9BURK</name>
<reference evidence="7 8" key="1">
    <citation type="submission" date="2024-02" db="EMBL/GenBank/DDBJ databases">
        <title>Draft genome sequence of Collimonas sp. strain H4R21, an effective mineral-weathering bacterial strain isolated from the beech rhizosphere.</title>
        <authorList>
            <person name="Morin E."/>
            <person name="Uroz S."/>
            <person name="Leveau J.H.J."/>
            <person name="Kumar R."/>
            <person name="Rey M.W."/>
            <person name="Pham J."/>
        </authorList>
    </citation>
    <scope>NUCLEOTIDE SEQUENCE [LARGE SCALE GENOMIC DNA]</scope>
    <source>
        <strain evidence="7 8">H4R21</strain>
    </source>
</reference>
<dbReference type="RefSeq" id="WP_342830685.1">
    <property type="nucleotide sequence ID" value="NZ_JBANDC010000014.1"/>
</dbReference>
<protein>
    <submittedName>
        <fullName evidence="7">Flippase</fullName>
    </submittedName>
</protein>
<comment type="subcellular location">
    <subcellularLocation>
        <location evidence="1">Cell membrane</location>
        <topology evidence="1">Multi-pass membrane protein</topology>
    </subcellularLocation>
</comment>
<feature type="transmembrane region" description="Helical" evidence="6">
    <location>
        <begin position="153"/>
        <end position="173"/>
    </location>
</feature>
<organism evidence="7 8">
    <name type="scientific">Collimonas rhizosphaerae</name>
    <dbReference type="NCBI Taxonomy" id="3126357"/>
    <lineage>
        <taxon>Bacteria</taxon>
        <taxon>Pseudomonadati</taxon>
        <taxon>Pseudomonadota</taxon>
        <taxon>Betaproteobacteria</taxon>
        <taxon>Burkholderiales</taxon>
        <taxon>Oxalobacteraceae</taxon>
        <taxon>Collimonas</taxon>
    </lineage>
</organism>
<evidence type="ECO:0000256" key="5">
    <source>
        <dbReference type="ARBA" id="ARBA00023136"/>
    </source>
</evidence>
<dbReference type="InterPro" id="IPR002797">
    <property type="entry name" value="Polysacc_synth"/>
</dbReference>
<gene>
    <name evidence="7" type="ORF">V8G57_19030</name>
</gene>
<sequence>MLRFFIFNLLGNIIPMPIALICVPVISHHAGVDRLGALGVVWALVGYFSFLDFGLSRVVTRRIAHAIENGRLFDELSELRSFFLWWAIPVMLVIALILLIAGSTIGHIWSEGQIAMEIDSVWSWIAWCVPITLATNWFRGMLEGMQQFGRLNVLRVVFGSWNYAAPAIIVLWYPNLQAMVISIVLGRILALAAHVLACVVVERQIVFGPTPRKTGSLRLFFREGGWMTVSNVISPLMVYFDRFLLASMVPARAIAWYVVSLELMMRTSVIPGALASVLFPKFSKVHGASESGAEAYLYERGIRIIASIMLPVCAIAVILSYEGMKLWMGESFALNSYRIIEIIAVGIFVNSVAHFPFAWVQGTGRSHLTARLHLAELPLYMAGLYFAAINWGILGAAWMWTIRVSLDCIALLWMGPSAARRKIFPFVCLGAGFLLFIGFLDGINLSMTQHAVLGTIWIMIACGISWFVFLPQSDRKVLVKLSWSITKIFG</sequence>
<feature type="transmembrane region" description="Helical" evidence="6">
    <location>
        <begin position="451"/>
        <end position="470"/>
    </location>
</feature>
<comment type="caution">
    <text evidence="7">The sequence shown here is derived from an EMBL/GenBank/DDBJ whole genome shotgun (WGS) entry which is preliminary data.</text>
</comment>
<evidence type="ECO:0000256" key="3">
    <source>
        <dbReference type="ARBA" id="ARBA00022692"/>
    </source>
</evidence>
<dbReference type="InterPro" id="IPR050833">
    <property type="entry name" value="Poly_Biosynth_Transport"/>
</dbReference>
<keyword evidence="3 6" id="KW-0812">Transmembrane</keyword>
<feature type="transmembrane region" description="Helical" evidence="6">
    <location>
        <begin position="7"/>
        <end position="27"/>
    </location>
</feature>
<keyword evidence="8" id="KW-1185">Reference proteome</keyword>
<feature type="transmembrane region" description="Helical" evidence="6">
    <location>
        <begin position="39"/>
        <end position="60"/>
    </location>
</feature>
<dbReference type="PANTHER" id="PTHR30250">
    <property type="entry name" value="PST FAMILY PREDICTED COLANIC ACID TRANSPORTER"/>
    <property type="match status" value="1"/>
</dbReference>
<proteinExistence type="predicted"/>
<feature type="transmembrane region" description="Helical" evidence="6">
    <location>
        <begin position="81"/>
        <end position="109"/>
    </location>
</feature>
<feature type="transmembrane region" description="Helical" evidence="6">
    <location>
        <begin position="379"/>
        <end position="402"/>
    </location>
</feature>
<feature type="transmembrane region" description="Helical" evidence="6">
    <location>
        <begin position="423"/>
        <end position="445"/>
    </location>
</feature>
<evidence type="ECO:0000313" key="7">
    <source>
        <dbReference type="EMBL" id="MEM4989488.1"/>
    </source>
</evidence>
<feature type="transmembrane region" description="Helical" evidence="6">
    <location>
        <begin position="301"/>
        <end position="319"/>
    </location>
</feature>
<dbReference type="EMBL" id="JBANDC010000014">
    <property type="protein sequence ID" value="MEM4989488.1"/>
    <property type="molecule type" value="Genomic_DNA"/>
</dbReference>
<accession>A0ABU9PZQ2</accession>
<evidence type="ECO:0000256" key="6">
    <source>
        <dbReference type="SAM" id="Phobius"/>
    </source>
</evidence>
<dbReference type="Pfam" id="PF01943">
    <property type="entry name" value="Polysacc_synt"/>
    <property type="match status" value="1"/>
</dbReference>